<feature type="transmembrane region" description="Helical" evidence="7">
    <location>
        <begin position="428"/>
        <end position="452"/>
    </location>
</feature>
<feature type="transmembrane region" description="Helical" evidence="7">
    <location>
        <begin position="133"/>
        <end position="153"/>
    </location>
</feature>
<organism evidence="9 10">
    <name type="scientific">Actinomyces bovis</name>
    <dbReference type="NCBI Taxonomy" id="1658"/>
    <lineage>
        <taxon>Bacteria</taxon>
        <taxon>Bacillati</taxon>
        <taxon>Actinomycetota</taxon>
        <taxon>Actinomycetes</taxon>
        <taxon>Actinomycetales</taxon>
        <taxon>Actinomycetaceae</taxon>
        <taxon>Actinomyces</taxon>
    </lineage>
</organism>
<feature type="transmembrane region" description="Helical" evidence="7">
    <location>
        <begin position="174"/>
        <end position="195"/>
    </location>
</feature>
<dbReference type="PANTHER" id="PTHR23519:SF1">
    <property type="entry name" value="AUTOPHAGY-RELATED PROTEIN 22"/>
    <property type="match status" value="1"/>
</dbReference>
<evidence type="ECO:0000313" key="9">
    <source>
        <dbReference type="EMBL" id="SPT54250.1"/>
    </source>
</evidence>
<keyword evidence="3 7" id="KW-0812">Transmembrane</keyword>
<evidence type="ECO:0000256" key="2">
    <source>
        <dbReference type="ARBA" id="ARBA00022448"/>
    </source>
</evidence>
<sequence>MTRAPRTPGASVADSAVVENPPTPNPVRRGELISGPVIAWGLWDWGSSAFNAVITTFVFTVYLTSSAFGEHAANETALSIGLTVSGFLIAALAPVTGQRADRAGRNVFWLGAYTAIVVAISAALFFVRPDPGYLWLGIALLGLGNIFFELASVNYNGILAHLTTKDRIGAVSGLGWGMGYLGGIVLLLILFVGFIKPEVGWFGVTSKDGMNVRAAMLVAAAWFGLFAIPVLVTQSGVRGRRRRQAVEQDEERGGERSLAGLESEPVEPSSSLASVMRRESIWTSYRRLWRTLVALFRFHPEVLWFLLAAAVFRDGLAGVFTYGGVIAQNTFGFSSGDVIIFAIAANVVAGVATIASGRLDDLLGPRRVILGSLTLLVVAGIGIFFLHAHGKTVFWTLGLVLSGCVGPAQSAARSFLARVIPEGREGEIFGLYATTGRAVSFVAPLMYGVSVWLGTRVVGEGAQYWGILGIVLVLVIGLLLMLGVKDPRGHIKDLGD</sequence>
<dbReference type="EMBL" id="UAPQ01000010">
    <property type="protein sequence ID" value="SPT54250.1"/>
    <property type="molecule type" value="Genomic_DNA"/>
</dbReference>
<gene>
    <name evidence="9" type="ORF">NCTC11535_01962</name>
</gene>
<accession>A0ABY1VQC0</accession>
<dbReference type="InterPro" id="IPR036259">
    <property type="entry name" value="MFS_trans_sf"/>
</dbReference>
<keyword evidence="2" id="KW-0813">Transport</keyword>
<dbReference type="Pfam" id="PF11700">
    <property type="entry name" value="ATG22"/>
    <property type="match status" value="1"/>
</dbReference>
<feature type="transmembrane region" description="Helical" evidence="7">
    <location>
        <begin position="76"/>
        <end position="95"/>
    </location>
</feature>
<comment type="subcellular location">
    <subcellularLocation>
        <location evidence="1">Cell membrane</location>
        <topology evidence="1">Multi-pass membrane protein</topology>
    </subcellularLocation>
</comment>
<feature type="transmembrane region" description="Helical" evidence="7">
    <location>
        <begin position="393"/>
        <end position="416"/>
    </location>
</feature>
<keyword evidence="4 7" id="KW-1133">Transmembrane helix</keyword>
<feature type="region of interest" description="Disordered" evidence="6">
    <location>
        <begin position="242"/>
        <end position="265"/>
    </location>
</feature>
<evidence type="ECO:0000256" key="4">
    <source>
        <dbReference type="ARBA" id="ARBA00022989"/>
    </source>
</evidence>
<feature type="transmembrane region" description="Helical" evidence="7">
    <location>
        <begin position="37"/>
        <end position="64"/>
    </location>
</feature>
<dbReference type="RefSeq" id="WP_111837150.1">
    <property type="nucleotide sequence ID" value="NZ_UAPQ01000010.1"/>
</dbReference>
<evidence type="ECO:0000259" key="8">
    <source>
        <dbReference type="PROSITE" id="PS50850"/>
    </source>
</evidence>
<evidence type="ECO:0000256" key="5">
    <source>
        <dbReference type="ARBA" id="ARBA00023136"/>
    </source>
</evidence>
<evidence type="ECO:0000313" key="10">
    <source>
        <dbReference type="Proteomes" id="UP000250006"/>
    </source>
</evidence>
<feature type="transmembrane region" description="Helical" evidence="7">
    <location>
        <begin position="215"/>
        <end position="233"/>
    </location>
</feature>
<name>A0ABY1VQC0_9ACTO</name>
<evidence type="ECO:0000256" key="6">
    <source>
        <dbReference type="SAM" id="MobiDB-lite"/>
    </source>
</evidence>
<dbReference type="SUPFAM" id="SSF103473">
    <property type="entry name" value="MFS general substrate transporter"/>
    <property type="match status" value="1"/>
</dbReference>
<dbReference type="PANTHER" id="PTHR23519">
    <property type="entry name" value="AUTOPHAGY-RELATED PROTEIN 22"/>
    <property type="match status" value="1"/>
</dbReference>
<protein>
    <submittedName>
        <fullName evidence="9">Vacuole effluxer Atg22 like</fullName>
    </submittedName>
</protein>
<evidence type="ECO:0000256" key="3">
    <source>
        <dbReference type="ARBA" id="ARBA00022692"/>
    </source>
</evidence>
<evidence type="ECO:0000256" key="7">
    <source>
        <dbReference type="SAM" id="Phobius"/>
    </source>
</evidence>
<feature type="region of interest" description="Disordered" evidence="6">
    <location>
        <begin position="1"/>
        <end position="27"/>
    </location>
</feature>
<dbReference type="InterPro" id="IPR050495">
    <property type="entry name" value="ATG22/LtaA_families"/>
</dbReference>
<keyword evidence="10" id="KW-1185">Reference proteome</keyword>
<feature type="transmembrane region" description="Helical" evidence="7">
    <location>
        <begin position="464"/>
        <end position="484"/>
    </location>
</feature>
<proteinExistence type="predicted"/>
<reference evidence="9 10" key="1">
    <citation type="submission" date="2018-06" db="EMBL/GenBank/DDBJ databases">
        <authorList>
            <consortium name="Pathogen Informatics"/>
            <person name="Doyle S."/>
        </authorList>
    </citation>
    <scope>NUCLEOTIDE SEQUENCE [LARGE SCALE GENOMIC DNA]</scope>
    <source>
        <strain evidence="9 10">NCTC11535</strain>
    </source>
</reference>
<comment type="caution">
    <text evidence="9">The sequence shown here is derived from an EMBL/GenBank/DDBJ whole genome shotgun (WGS) entry which is preliminary data.</text>
</comment>
<dbReference type="InterPro" id="IPR020846">
    <property type="entry name" value="MFS_dom"/>
</dbReference>
<keyword evidence="5 7" id="KW-0472">Membrane</keyword>
<dbReference type="Proteomes" id="UP000250006">
    <property type="component" value="Unassembled WGS sequence"/>
</dbReference>
<feature type="transmembrane region" description="Helical" evidence="7">
    <location>
        <begin position="107"/>
        <end position="127"/>
    </location>
</feature>
<feature type="transmembrane region" description="Helical" evidence="7">
    <location>
        <begin position="368"/>
        <end position="387"/>
    </location>
</feature>
<feature type="domain" description="Major facilitator superfamily (MFS) profile" evidence="8">
    <location>
        <begin position="302"/>
        <end position="496"/>
    </location>
</feature>
<dbReference type="PROSITE" id="PS50850">
    <property type="entry name" value="MFS"/>
    <property type="match status" value="1"/>
</dbReference>
<evidence type="ECO:0000256" key="1">
    <source>
        <dbReference type="ARBA" id="ARBA00004651"/>
    </source>
</evidence>
<feature type="transmembrane region" description="Helical" evidence="7">
    <location>
        <begin position="338"/>
        <end position="356"/>
    </location>
</feature>
<dbReference type="Gene3D" id="1.20.1250.20">
    <property type="entry name" value="MFS general substrate transporter like domains"/>
    <property type="match status" value="1"/>
</dbReference>
<dbReference type="InterPro" id="IPR024671">
    <property type="entry name" value="Atg22-like"/>
</dbReference>